<proteinExistence type="inferred from homology"/>
<dbReference type="Pfam" id="PF00753">
    <property type="entry name" value="Lactamase_B"/>
    <property type="match status" value="1"/>
</dbReference>
<dbReference type="PANTHER" id="PTHR42978">
    <property type="entry name" value="QUORUM-QUENCHING LACTONASE YTNP-RELATED-RELATED"/>
    <property type="match status" value="1"/>
</dbReference>
<protein>
    <submittedName>
        <fullName evidence="7">MBL fold metallo-hydrolase</fullName>
    </submittedName>
</protein>
<dbReference type="InterPro" id="IPR001279">
    <property type="entry name" value="Metallo-B-lactamas"/>
</dbReference>
<dbReference type="InterPro" id="IPR036866">
    <property type="entry name" value="RibonucZ/Hydroxyglut_hydro"/>
</dbReference>
<dbReference type="PANTHER" id="PTHR42978:SF2">
    <property type="entry name" value="102 KBASES UNSTABLE REGION: FROM 1 TO 119443"/>
    <property type="match status" value="1"/>
</dbReference>
<gene>
    <name evidence="7" type="ORF">DM868_06930</name>
</gene>
<keyword evidence="8" id="KW-1185">Reference proteome</keyword>
<dbReference type="GO" id="GO:0016787">
    <property type="term" value="F:hydrolase activity"/>
    <property type="evidence" value="ECO:0007669"/>
    <property type="project" value="UniProtKB-KW"/>
</dbReference>
<keyword evidence="4 7" id="KW-0378">Hydrolase</keyword>
<organism evidence="7 8">
    <name type="scientific">Natronomonas salsuginis</name>
    <dbReference type="NCBI Taxonomy" id="2217661"/>
    <lineage>
        <taxon>Archaea</taxon>
        <taxon>Methanobacteriati</taxon>
        <taxon>Methanobacteriota</taxon>
        <taxon>Stenosarchaea group</taxon>
        <taxon>Halobacteria</taxon>
        <taxon>Halobacteriales</taxon>
        <taxon>Natronomonadaceae</taxon>
        <taxon>Natronomonas</taxon>
    </lineage>
</organism>
<evidence type="ECO:0000256" key="2">
    <source>
        <dbReference type="ARBA" id="ARBA00007749"/>
    </source>
</evidence>
<keyword evidence="5" id="KW-0862">Zinc</keyword>
<comment type="caution">
    <text evidence="7">The sequence shown here is derived from an EMBL/GenBank/DDBJ whole genome shotgun (WGS) entry which is preliminary data.</text>
</comment>
<evidence type="ECO:0000256" key="1">
    <source>
        <dbReference type="ARBA" id="ARBA00001947"/>
    </source>
</evidence>
<dbReference type="GO" id="GO:0046872">
    <property type="term" value="F:metal ion binding"/>
    <property type="evidence" value="ECO:0007669"/>
    <property type="project" value="UniProtKB-KW"/>
</dbReference>
<dbReference type="SUPFAM" id="SSF56281">
    <property type="entry name" value="Metallo-hydrolase/oxidoreductase"/>
    <property type="match status" value="1"/>
</dbReference>
<dbReference type="Proteomes" id="UP000308037">
    <property type="component" value="Unassembled WGS sequence"/>
</dbReference>
<evidence type="ECO:0000256" key="4">
    <source>
        <dbReference type="ARBA" id="ARBA00022801"/>
    </source>
</evidence>
<feature type="domain" description="Metallo-beta-lactamase" evidence="6">
    <location>
        <begin position="21"/>
        <end position="195"/>
    </location>
</feature>
<keyword evidence="3" id="KW-0479">Metal-binding</keyword>
<evidence type="ECO:0000259" key="6">
    <source>
        <dbReference type="SMART" id="SM00849"/>
    </source>
</evidence>
<dbReference type="AlphaFoldDB" id="A0A4V5ZNS3"/>
<dbReference type="Gene3D" id="3.60.15.10">
    <property type="entry name" value="Ribonuclease Z/Hydroxyacylglutathione hydrolase-like"/>
    <property type="match status" value="1"/>
</dbReference>
<evidence type="ECO:0000256" key="5">
    <source>
        <dbReference type="ARBA" id="ARBA00022833"/>
    </source>
</evidence>
<comment type="similarity">
    <text evidence="2">Belongs to the metallo-beta-lactamase superfamily.</text>
</comment>
<evidence type="ECO:0000313" key="7">
    <source>
        <dbReference type="EMBL" id="TKR26223.1"/>
    </source>
</evidence>
<dbReference type="SMART" id="SM00849">
    <property type="entry name" value="Lactamase_B"/>
    <property type="match status" value="1"/>
</dbReference>
<dbReference type="RefSeq" id="WP_137276139.1">
    <property type="nucleotide sequence ID" value="NZ_QKNX01000002.1"/>
</dbReference>
<evidence type="ECO:0000256" key="3">
    <source>
        <dbReference type="ARBA" id="ARBA00022723"/>
    </source>
</evidence>
<accession>A0A4V5ZNS3</accession>
<sequence length="255" mass="27494">MVTIDLLLGGIPGRTDEGYLGQSSVALLDGETIVDTGSLARRPMLVDALETAGVDPADVSDVLLTHLHFDHVDNVDLFSNATVHVYDPELERAENGGFDWATPRSVAGLLDGRDVVRFTEGEVLDGIEAVHTPGHVEHHVSFIVEDGMTYGLTGDAVKNVREFETRNPFTIYDDGIGRETLDALAERLDFVVPGHDVPFYVTESGGAAPCGDVDLTVRLQLGADSETHVGIRSDRSDVRALPDGVREVGSKQSFE</sequence>
<name>A0A4V5ZNS3_9EURY</name>
<dbReference type="InterPro" id="IPR051013">
    <property type="entry name" value="MBL_superfamily_lactonases"/>
</dbReference>
<evidence type="ECO:0000313" key="8">
    <source>
        <dbReference type="Proteomes" id="UP000308037"/>
    </source>
</evidence>
<comment type="cofactor">
    <cofactor evidence="1">
        <name>Zn(2+)</name>
        <dbReference type="ChEBI" id="CHEBI:29105"/>
    </cofactor>
</comment>
<dbReference type="EMBL" id="QKNX01000002">
    <property type="protein sequence ID" value="TKR26223.1"/>
    <property type="molecule type" value="Genomic_DNA"/>
</dbReference>
<dbReference type="OrthoDB" id="7773at2157"/>
<reference evidence="7 8" key="1">
    <citation type="submission" date="2019-04" db="EMBL/GenBank/DDBJ databases">
        <title>Natronomonas sp. F20-122 a newhaloarchaeon isolated from a saline saltern of Isla Bacuta, Huelva, Spain.</title>
        <authorList>
            <person name="Duran-Viseras A."/>
            <person name="Sanchez-Porro C."/>
            <person name="Ventosa A."/>
        </authorList>
    </citation>
    <scope>NUCLEOTIDE SEQUENCE [LARGE SCALE GENOMIC DNA]</scope>
    <source>
        <strain evidence="7 8">F20-122</strain>
    </source>
</reference>